<evidence type="ECO:0000313" key="1">
    <source>
        <dbReference type="EMBL" id="KAJ8019069.1"/>
    </source>
</evidence>
<reference evidence="1" key="1">
    <citation type="submission" date="2021-10" db="EMBL/GenBank/DDBJ databases">
        <title>Tropical sea cucumber genome reveals ecological adaptation and Cuvierian tubules defense mechanism.</title>
        <authorList>
            <person name="Chen T."/>
        </authorList>
    </citation>
    <scope>NUCLEOTIDE SEQUENCE</scope>
    <source>
        <strain evidence="1">Nanhai2018</strain>
        <tissue evidence="1">Muscle</tissue>
    </source>
</reference>
<dbReference type="AlphaFoldDB" id="A0A9Q1BBJ6"/>
<proteinExistence type="predicted"/>
<gene>
    <name evidence="1" type="ORF">HOLleu_42576</name>
</gene>
<protein>
    <submittedName>
        <fullName evidence="1">Arylsulfatase G</fullName>
    </submittedName>
</protein>
<dbReference type="OrthoDB" id="103349at2759"/>
<sequence length="61" mass="7003">MESTPLDPDSSEYQSILMEVNQALVNLEQSLRQDNTSVVDYTFNYCVMYCCNPLNVVCRCD</sequence>
<keyword evidence="2" id="KW-1185">Reference proteome</keyword>
<dbReference type="EMBL" id="JAIZAY010000095">
    <property type="protein sequence ID" value="KAJ8019069.1"/>
    <property type="molecule type" value="Genomic_DNA"/>
</dbReference>
<organism evidence="1 2">
    <name type="scientific">Holothuria leucospilota</name>
    <name type="common">Black long sea cucumber</name>
    <name type="synonym">Mertensiothuria leucospilota</name>
    <dbReference type="NCBI Taxonomy" id="206669"/>
    <lineage>
        <taxon>Eukaryota</taxon>
        <taxon>Metazoa</taxon>
        <taxon>Echinodermata</taxon>
        <taxon>Eleutherozoa</taxon>
        <taxon>Echinozoa</taxon>
        <taxon>Holothuroidea</taxon>
        <taxon>Aspidochirotacea</taxon>
        <taxon>Aspidochirotida</taxon>
        <taxon>Holothuriidae</taxon>
        <taxon>Holothuria</taxon>
    </lineage>
</organism>
<comment type="caution">
    <text evidence="1">The sequence shown here is derived from an EMBL/GenBank/DDBJ whole genome shotgun (WGS) entry which is preliminary data.</text>
</comment>
<evidence type="ECO:0000313" key="2">
    <source>
        <dbReference type="Proteomes" id="UP001152320"/>
    </source>
</evidence>
<name>A0A9Q1BBJ6_HOLLE</name>
<dbReference type="Proteomes" id="UP001152320">
    <property type="component" value="Unassembled WGS sequence"/>
</dbReference>
<accession>A0A9Q1BBJ6</accession>